<keyword evidence="3" id="KW-1185">Reference proteome</keyword>
<dbReference type="EMBL" id="CAJVPP010000764">
    <property type="protein sequence ID" value="CAG8510280.1"/>
    <property type="molecule type" value="Genomic_DNA"/>
</dbReference>
<feature type="transmembrane region" description="Helical" evidence="1">
    <location>
        <begin position="136"/>
        <end position="156"/>
    </location>
</feature>
<comment type="caution">
    <text evidence="2">The sequence shown here is derived from an EMBL/GenBank/DDBJ whole genome shotgun (WGS) entry which is preliminary data.</text>
</comment>
<sequence>MLAIIKYYPAVNKQLWDDYSCKLVAASFYYFSISNMFLVGSLSVLSYFRVCRTVYYELGWLDYKLFLLPIVLPAVITAPAWRHFGSDGYWCYTNRTSSFIPLSLLYIAIVVLSTSLICYIGITYKINVARRTTDSEVGYLFIYIIQWTPVMVYVIADNYQHTQMWGYVICFISLPLGGMLNAYRYICNEGWWTKKEVTEVISDNSANTVQVQIGLTTIPNATKSSINQYESIQDSV</sequence>
<keyword evidence="1" id="KW-1133">Transmembrane helix</keyword>
<proteinExistence type="predicted"/>
<reference evidence="2" key="1">
    <citation type="submission" date="2021-06" db="EMBL/GenBank/DDBJ databases">
        <authorList>
            <person name="Kallberg Y."/>
            <person name="Tangrot J."/>
            <person name="Rosling A."/>
        </authorList>
    </citation>
    <scope>NUCLEOTIDE SEQUENCE</scope>
    <source>
        <strain evidence="2">87-6 pot B 2015</strain>
    </source>
</reference>
<protein>
    <submittedName>
        <fullName evidence="2">12136_t:CDS:1</fullName>
    </submittedName>
</protein>
<feature type="transmembrane region" description="Helical" evidence="1">
    <location>
        <begin position="104"/>
        <end position="124"/>
    </location>
</feature>
<keyword evidence="1" id="KW-0472">Membrane</keyword>
<feature type="transmembrane region" description="Helical" evidence="1">
    <location>
        <begin position="60"/>
        <end position="84"/>
    </location>
</feature>
<evidence type="ECO:0000256" key="1">
    <source>
        <dbReference type="SAM" id="Phobius"/>
    </source>
</evidence>
<dbReference type="Proteomes" id="UP000789375">
    <property type="component" value="Unassembled WGS sequence"/>
</dbReference>
<dbReference type="SUPFAM" id="SSF81321">
    <property type="entry name" value="Family A G protein-coupled receptor-like"/>
    <property type="match status" value="1"/>
</dbReference>
<dbReference type="AlphaFoldDB" id="A0A9N8ZVX8"/>
<accession>A0A9N8ZVX8</accession>
<dbReference type="Gene3D" id="1.20.1070.10">
    <property type="entry name" value="Rhodopsin 7-helix transmembrane proteins"/>
    <property type="match status" value="1"/>
</dbReference>
<name>A0A9N8ZVX8_FUNMO</name>
<organism evidence="2 3">
    <name type="scientific">Funneliformis mosseae</name>
    <name type="common">Endomycorrhizal fungus</name>
    <name type="synonym">Glomus mosseae</name>
    <dbReference type="NCBI Taxonomy" id="27381"/>
    <lineage>
        <taxon>Eukaryota</taxon>
        <taxon>Fungi</taxon>
        <taxon>Fungi incertae sedis</taxon>
        <taxon>Mucoromycota</taxon>
        <taxon>Glomeromycotina</taxon>
        <taxon>Glomeromycetes</taxon>
        <taxon>Glomerales</taxon>
        <taxon>Glomeraceae</taxon>
        <taxon>Funneliformis</taxon>
    </lineage>
</organism>
<feature type="transmembrane region" description="Helical" evidence="1">
    <location>
        <begin position="28"/>
        <end position="48"/>
    </location>
</feature>
<evidence type="ECO:0000313" key="2">
    <source>
        <dbReference type="EMBL" id="CAG8510280.1"/>
    </source>
</evidence>
<keyword evidence="1" id="KW-0812">Transmembrane</keyword>
<evidence type="ECO:0000313" key="3">
    <source>
        <dbReference type="Proteomes" id="UP000789375"/>
    </source>
</evidence>
<gene>
    <name evidence="2" type="ORF">FMOSSE_LOCUS4500</name>
</gene>
<feature type="transmembrane region" description="Helical" evidence="1">
    <location>
        <begin position="162"/>
        <end position="186"/>
    </location>
</feature>